<organism evidence="2 3">
    <name type="scientific">Candidatus Giovannonibacteria bacterium GW2011_GWB1_44_23</name>
    <dbReference type="NCBI Taxonomy" id="1618652"/>
    <lineage>
        <taxon>Bacteria</taxon>
        <taxon>Candidatus Giovannoniibacteriota</taxon>
    </lineage>
</organism>
<feature type="transmembrane region" description="Helical" evidence="1">
    <location>
        <begin position="63"/>
        <end position="80"/>
    </location>
</feature>
<feature type="transmembrane region" description="Helical" evidence="1">
    <location>
        <begin position="6"/>
        <end position="25"/>
    </location>
</feature>
<evidence type="ECO:0000313" key="2">
    <source>
        <dbReference type="EMBL" id="KKT55713.1"/>
    </source>
</evidence>
<dbReference type="EMBL" id="LCIN01000020">
    <property type="protein sequence ID" value="KKT55713.1"/>
    <property type="molecule type" value="Genomic_DNA"/>
</dbReference>
<protein>
    <recommendedName>
        <fullName evidence="4">DoxX family protein</fullName>
    </recommendedName>
</protein>
<gene>
    <name evidence="2" type="ORF">UW49_C0020G0006</name>
</gene>
<reference evidence="2 3" key="1">
    <citation type="journal article" date="2015" name="Nature">
        <title>rRNA introns, odd ribosomes, and small enigmatic genomes across a large radiation of phyla.</title>
        <authorList>
            <person name="Brown C.T."/>
            <person name="Hug L.A."/>
            <person name="Thomas B.C."/>
            <person name="Sharon I."/>
            <person name="Castelle C.J."/>
            <person name="Singh A."/>
            <person name="Wilkins M.J."/>
            <person name="Williams K.H."/>
            <person name="Banfield J.F."/>
        </authorList>
    </citation>
    <scope>NUCLEOTIDE SEQUENCE [LARGE SCALE GENOMIC DNA]</scope>
</reference>
<feature type="transmembrane region" description="Helical" evidence="1">
    <location>
        <begin position="37"/>
        <end position="57"/>
    </location>
</feature>
<keyword evidence="1" id="KW-1133">Transmembrane helix</keyword>
<proteinExistence type="predicted"/>
<accession>A0A0G1IAA7</accession>
<dbReference type="Proteomes" id="UP000033977">
    <property type="component" value="Unassembled WGS sequence"/>
</dbReference>
<keyword evidence="1" id="KW-0812">Transmembrane</keyword>
<evidence type="ECO:0000313" key="3">
    <source>
        <dbReference type="Proteomes" id="UP000033977"/>
    </source>
</evidence>
<name>A0A0G1IAA7_9BACT</name>
<comment type="caution">
    <text evidence="2">The sequence shown here is derived from an EMBL/GenBank/DDBJ whole genome shotgun (WGS) entry which is preliminary data.</text>
</comment>
<sequence length="90" mass="10032">MKLANFLLRVGLAVVFFYAATAAYLEPHNWIGFLPSYFRMSLVLALFSAYQIVLALWLLSGKAAFWSALLSAATLLAIIFQNTRWTTIAA</sequence>
<evidence type="ECO:0000256" key="1">
    <source>
        <dbReference type="SAM" id="Phobius"/>
    </source>
</evidence>
<dbReference type="AlphaFoldDB" id="A0A0G1IAA7"/>
<keyword evidence="1" id="KW-0472">Membrane</keyword>
<evidence type="ECO:0008006" key="4">
    <source>
        <dbReference type="Google" id="ProtNLM"/>
    </source>
</evidence>